<evidence type="ECO:0000313" key="3">
    <source>
        <dbReference type="Proteomes" id="UP001348492"/>
    </source>
</evidence>
<dbReference type="Pfam" id="PF04784">
    <property type="entry name" value="DUF547"/>
    <property type="match status" value="1"/>
</dbReference>
<evidence type="ECO:0000313" key="2">
    <source>
        <dbReference type="EMBL" id="WWD84444.1"/>
    </source>
</evidence>
<dbReference type="PANTHER" id="PTHR46361">
    <property type="entry name" value="ELECTRON CARRIER/ PROTEIN DISULFIDE OXIDOREDUCTASE"/>
    <property type="match status" value="1"/>
</dbReference>
<keyword evidence="3" id="KW-1185">Reference proteome</keyword>
<dbReference type="Proteomes" id="UP001348492">
    <property type="component" value="Chromosome"/>
</dbReference>
<accession>A0ABZ2EX79</accession>
<dbReference type="PANTHER" id="PTHR46361:SF3">
    <property type="entry name" value="ELECTRON CARRIER_ PROTEIN DISULFIDE OXIDOREDUCTASE"/>
    <property type="match status" value="1"/>
</dbReference>
<reference evidence="2 3" key="1">
    <citation type="journal article" date="2023" name="PLoS ONE">
        <title>Genome-based metabolic and phylogenomic analysis of three Terrisporobacter species.</title>
        <authorList>
            <person name="Boer T."/>
            <person name="Bengelsdorf F.R."/>
            <person name="Bomeke M."/>
            <person name="Daniel R."/>
            <person name="Poehlein A."/>
        </authorList>
    </citation>
    <scope>NUCLEOTIDE SEQUENCE [LARGE SCALE GENOMIC DNA]</scope>
    <source>
        <strain evidence="2 3">DSM 1288</strain>
    </source>
</reference>
<feature type="domain" description="DUF547" evidence="1">
    <location>
        <begin position="47"/>
        <end position="173"/>
    </location>
</feature>
<name>A0ABZ2EX79_9FIRM</name>
<sequence length="224" mass="26529">MKPAENLSIEFCVLAKTKKYEWLLDGKQDLLELNKLYNKLKDINLDELKNDDEKKAFWINIYNGLMCYFIIEMKITESLSKESIFKSKKANIGGSEWSLDNIEHGILRKNKRPVNSFKAPFGKYDKRKAYMVNEKDSRIHFALNCGAKSCPAIRAYTSKNINEELKKSEETFLQFETNIDHKSKVINASKIFKWYKSDFANQYIYAEKFKTYKIKYKEYNWNLI</sequence>
<dbReference type="RefSeq" id="WP_018589706.1">
    <property type="nucleotide sequence ID" value="NZ_CP117523.1"/>
</dbReference>
<proteinExistence type="predicted"/>
<evidence type="ECO:0000259" key="1">
    <source>
        <dbReference type="Pfam" id="PF04784"/>
    </source>
</evidence>
<protein>
    <recommendedName>
        <fullName evidence="1">DUF547 domain-containing protein</fullName>
    </recommendedName>
</protein>
<organism evidence="2 3">
    <name type="scientific">Terrisporobacter glycolicus ATCC 14880 = DSM 1288</name>
    <dbReference type="NCBI Taxonomy" id="1121315"/>
    <lineage>
        <taxon>Bacteria</taxon>
        <taxon>Bacillati</taxon>
        <taxon>Bacillota</taxon>
        <taxon>Clostridia</taxon>
        <taxon>Peptostreptococcales</taxon>
        <taxon>Peptostreptococcaceae</taxon>
        <taxon>Terrisporobacter</taxon>
    </lineage>
</organism>
<dbReference type="EMBL" id="CP117523">
    <property type="protein sequence ID" value="WWD84444.1"/>
    <property type="molecule type" value="Genomic_DNA"/>
</dbReference>
<gene>
    <name evidence="2" type="ORF">TEGL_28770</name>
</gene>
<dbReference type="InterPro" id="IPR006869">
    <property type="entry name" value="DUF547"/>
</dbReference>